<accession>A0A167FLB8</accession>
<gene>
    <name evidence="4" type="ORF">CALVIDRAFT_603540</name>
</gene>
<keyword evidence="5" id="KW-1185">Reference proteome</keyword>
<sequence>MDGLIAELTEYVSSSQLVVRWAVSALCLVTYDYFLTFEKERRFIWGAAWTPGTVLFIAIRYLPFIDLSLIIYDQTNPGASEGICTAVIWWYQFSCIIAIVLTDWVIGLRTWAIWGRSNVCAVLVAAAWIGATAGSLYFQVTALKEDTYYPTPAGFELPGCIFYTSDIATLTNMYTIYAVYETLIFIATLVRGVGHLRYAPAQLMSVLYRDGILFFLAILNIIMLKVSPNWAYGLTAIYRAMNAIMPERIILNLRETATGGTINGWDVMTEDPAHQKDSSGSGSNENNKRYGGRNRGERERAGIETELSVMNDV</sequence>
<evidence type="ECO:0000259" key="3">
    <source>
        <dbReference type="Pfam" id="PF20151"/>
    </source>
</evidence>
<feature type="domain" description="DUF6533" evidence="3">
    <location>
        <begin position="22"/>
        <end position="65"/>
    </location>
</feature>
<feature type="transmembrane region" description="Helical" evidence="2">
    <location>
        <begin position="206"/>
        <end position="223"/>
    </location>
</feature>
<evidence type="ECO:0000256" key="2">
    <source>
        <dbReference type="SAM" id="Phobius"/>
    </source>
</evidence>
<feature type="transmembrane region" description="Helical" evidence="2">
    <location>
        <begin position="43"/>
        <end position="62"/>
    </location>
</feature>
<evidence type="ECO:0000313" key="4">
    <source>
        <dbReference type="EMBL" id="KZO89618.1"/>
    </source>
</evidence>
<protein>
    <recommendedName>
        <fullName evidence="3">DUF6533 domain-containing protein</fullName>
    </recommendedName>
</protein>
<dbReference type="InterPro" id="IPR045340">
    <property type="entry name" value="DUF6533"/>
</dbReference>
<feature type="transmembrane region" description="Helical" evidence="2">
    <location>
        <begin position="119"/>
        <end position="140"/>
    </location>
</feature>
<dbReference type="OrthoDB" id="3350812at2759"/>
<feature type="transmembrane region" description="Helical" evidence="2">
    <location>
        <begin position="88"/>
        <end position="107"/>
    </location>
</feature>
<feature type="transmembrane region" description="Helical" evidence="2">
    <location>
        <begin position="18"/>
        <end position="36"/>
    </location>
</feature>
<dbReference type="AlphaFoldDB" id="A0A167FLB8"/>
<feature type="region of interest" description="Disordered" evidence="1">
    <location>
        <begin position="268"/>
        <end position="313"/>
    </location>
</feature>
<organism evidence="4 5">
    <name type="scientific">Calocera viscosa (strain TUFC12733)</name>
    <dbReference type="NCBI Taxonomy" id="1330018"/>
    <lineage>
        <taxon>Eukaryota</taxon>
        <taxon>Fungi</taxon>
        <taxon>Dikarya</taxon>
        <taxon>Basidiomycota</taxon>
        <taxon>Agaricomycotina</taxon>
        <taxon>Dacrymycetes</taxon>
        <taxon>Dacrymycetales</taxon>
        <taxon>Dacrymycetaceae</taxon>
        <taxon>Calocera</taxon>
    </lineage>
</organism>
<proteinExistence type="predicted"/>
<evidence type="ECO:0000313" key="5">
    <source>
        <dbReference type="Proteomes" id="UP000076738"/>
    </source>
</evidence>
<keyword evidence="2" id="KW-1133">Transmembrane helix</keyword>
<name>A0A167FLB8_CALVF</name>
<dbReference type="STRING" id="1330018.A0A167FLB8"/>
<dbReference type="Pfam" id="PF20151">
    <property type="entry name" value="DUF6533"/>
    <property type="match status" value="1"/>
</dbReference>
<keyword evidence="2" id="KW-0812">Transmembrane</keyword>
<feature type="transmembrane region" description="Helical" evidence="2">
    <location>
        <begin position="174"/>
        <end position="194"/>
    </location>
</feature>
<evidence type="ECO:0000256" key="1">
    <source>
        <dbReference type="SAM" id="MobiDB-lite"/>
    </source>
</evidence>
<feature type="compositionally biased region" description="Basic and acidic residues" evidence="1">
    <location>
        <begin position="294"/>
        <end position="303"/>
    </location>
</feature>
<keyword evidence="2" id="KW-0472">Membrane</keyword>
<dbReference type="Proteomes" id="UP000076738">
    <property type="component" value="Unassembled WGS sequence"/>
</dbReference>
<dbReference type="EMBL" id="KV417376">
    <property type="protein sequence ID" value="KZO89618.1"/>
    <property type="molecule type" value="Genomic_DNA"/>
</dbReference>
<reference evidence="4 5" key="1">
    <citation type="journal article" date="2016" name="Mol. Biol. Evol.">
        <title>Comparative Genomics of Early-Diverging Mushroom-Forming Fungi Provides Insights into the Origins of Lignocellulose Decay Capabilities.</title>
        <authorList>
            <person name="Nagy L.G."/>
            <person name="Riley R."/>
            <person name="Tritt A."/>
            <person name="Adam C."/>
            <person name="Daum C."/>
            <person name="Floudas D."/>
            <person name="Sun H."/>
            <person name="Yadav J.S."/>
            <person name="Pangilinan J."/>
            <person name="Larsson K.H."/>
            <person name="Matsuura K."/>
            <person name="Barry K."/>
            <person name="Labutti K."/>
            <person name="Kuo R."/>
            <person name="Ohm R.A."/>
            <person name="Bhattacharya S.S."/>
            <person name="Shirouzu T."/>
            <person name="Yoshinaga Y."/>
            <person name="Martin F.M."/>
            <person name="Grigoriev I.V."/>
            <person name="Hibbett D.S."/>
        </authorList>
    </citation>
    <scope>NUCLEOTIDE SEQUENCE [LARGE SCALE GENOMIC DNA]</scope>
    <source>
        <strain evidence="4 5">TUFC12733</strain>
    </source>
</reference>